<feature type="domain" description="CENP-V/GFA" evidence="6">
    <location>
        <begin position="6"/>
        <end position="125"/>
    </location>
</feature>
<dbReference type="EMBL" id="QUSG01000001">
    <property type="protein sequence ID" value="KAA3532237.1"/>
    <property type="molecule type" value="Genomic_DNA"/>
</dbReference>
<dbReference type="PROSITE" id="PS51891">
    <property type="entry name" value="CENP_V_GFA"/>
    <property type="match status" value="1"/>
</dbReference>
<evidence type="ECO:0000259" key="6">
    <source>
        <dbReference type="PROSITE" id="PS51891"/>
    </source>
</evidence>
<dbReference type="PANTHER" id="PTHR33337">
    <property type="entry name" value="GFA DOMAIN-CONTAINING PROTEIN"/>
    <property type="match status" value="1"/>
</dbReference>
<evidence type="ECO:0000313" key="7">
    <source>
        <dbReference type="EMBL" id="KAA3532237.1"/>
    </source>
</evidence>
<dbReference type="Pfam" id="PF04828">
    <property type="entry name" value="GFA"/>
    <property type="match status" value="1"/>
</dbReference>
<evidence type="ECO:0000256" key="2">
    <source>
        <dbReference type="ARBA" id="ARBA00022723"/>
    </source>
</evidence>
<keyword evidence="4" id="KW-0456">Lyase</keyword>
<name>A0A368NUC6_AGRVI</name>
<accession>A0A368NUC6</accession>
<dbReference type="GO" id="GO:0046872">
    <property type="term" value="F:metal ion binding"/>
    <property type="evidence" value="ECO:0007669"/>
    <property type="project" value="UniProtKB-KW"/>
</dbReference>
<dbReference type="SUPFAM" id="SSF51316">
    <property type="entry name" value="Mss4-like"/>
    <property type="match status" value="1"/>
</dbReference>
<evidence type="ECO:0000256" key="5">
    <source>
        <dbReference type="SAM" id="MobiDB-lite"/>
    </source>
</evidence>
<dbReference type="Proteomes" id="UP000436911">
    <property type="component" value="Unassembled WGS sequence"/>
</dbReference>
<keyword evidence="3" id="KW-0862">Zinc</keyword>
<sequence>MKAQTLHGGCQCGAVRYTVKPSMSSKPAIGNPHICHCRMCQKASGNYFLPLGSVNRELFQLTRGTPQWFQSSDLVRRGFCAACGTPLFFDIPEADFINITLGSLDDPASVKPIEQANLDSKMPWFAALDTLPVEASEANADWLAKVAGATHQHPDHDTSDWPTHMGSPHD</sequence>
<reference evidence="7 8" key="1">
    <citation type="submission" date="2018-08" db="EMBL/GenBank/DDBJ databases">
        <title>Genome sequencing of Agrobacterium vitis strain ICMP 10754.</title>
        <authorList>
            <person name="Visnovsky S.B."/>
            <person name="Pitman A.R."/>
        </authorList>
    </citation>
    <scope>NUCLEOTIDE SEQUENCE [LARGE SCALE GENOMIC DNA]</scope>
    <source>
        <strain evidence="7 8">ICMP 10754</strain>
    </source>
</reference>
<feature type="region of interest" description="Disordered" evidence="5">
    <location>
        <begin position="148"/>
        <end position="170"/>
    </location>
</feature>
<evidence type="ECO:0000313" key="8">
    <source>
        <dbReference type="Proteomes" id="UP000436911"/>
    </source>
</evidence>
<evidence type="ECO:0000256" key="4">
    <source>
        <dbReference type="ARBA" id="ARBA00023239"/>
    </source>
</evidence>
<proteinExistence type="inferred from homology"/>
<dbReference type="RefSeq" id="WP_060715887.1">
    <property type="nucleotide sequence ID" value="NZ_CP055265.1"/>
</dbReference>
<evidence type="ECO:0000256" key="3">
    <source>
        <dbReference type="ARBA" id="ARBA00022833"/>
    </source>
</evidence>
<keyword evidence="2" id="KW-0479">Metal-binding</keyword>
<dbReference type="AlphaFoldDB" id="A0A368NUC6"/>
<comment type="caution">
    <text evidence="7">The sequence shown here is derived from an EMBL/GenBank/DDBJ whole genome shotgun (WGS) entry which is preliminary data.</text>
</comment>
<dbReference type="PANTHER" id="PTHR33337:SF40">
    <property type="entry name" value="CENP-V_GFA DOMAIN-CONTAINING PROTEIN-RELATED"/>
    <property type="match status" value="1"/>
</dbReference>
<dbReference type="InterPro" id="IPR006913">
    <property type="entry name" value="CENP-V/GFA"/>
</dbReference>
<comment type="similarity">
    <text evidence="1">Belongs to the Gfa family.</text>
</comment>
<organism evidence="7 8">
    <name type="scientific">Agrobacterium vitis</name>
    <name type="common">Rhizobium vitis</name>
    <dbReference type="NCBI Taxonomy" id="373"/>
    <lineage>
        <taxon>Bacteria</taxon>
        <taxon>Pseudomonadati</taxon>
        <taxon>Pseudomonadota</taxon>
        <taxon>Alphaproteobacteria</taxon>
        <taxon>Hyphomicrobiales</taxon>
        <taxon>Rhizobiaceae</taxon>
        <taxon>Rhizobium/Agrobacterium group</taxon>
        <taxon>Agrobacterium</taxon>
    </lineage>
</organism>
<evidence type="ECO:0000256" key="1">
    <source>
        <dbReference type="ARBA" id="ARBA00005495"/>
    </source>
</evidence>
<dbReference type="GO" id="GO:0016846">
    <property type="term" value="F:carbon-sulfur lyase activity"/>
    <property type="evidence" value="ECO:0007669"/>
    <property type="project" value="InterPro"/>
</dbReference>
<dbReference type="OrthoDB" id="9807246at2"/>
<dbReference type="Gene3D" id="3.90.1590.10">
    <property type="entry name" value="glutathione-dependent formaldehyde- activating enzyme (gfa)"/>
    <property type="match status" value="1"/>
</dbReference>
<protein>
    <submittedName>
        <fullName evidence="7">GFA family protein</fullName>
    </submittedName>
</protein>
<dbReference type="GeneID" id="60682147"/>
<gene>
    <name evidence="7" type="ORF">DXT89_02510</name>
</gene>
<dbReference type="InterPro" id="IPR011057">
    <property type="entry name" value="Mss4-like_sf"/>
</dbReference>